<dbReference type="GO" id="GO:1990961">
    <property type="term" value="P:xenobiotic detoxification by transmembrane export across the plasma membrane"/>
    <property type="evidence" value="ECO:0007669"/>
    <property type="project" value="InterPro"/>
</dbReference>
<protein>
    <submittedName>
        <fullName evidence="4">Macrolide-specific efflux protein MacA</fullName>
    </submittedName>
</protein>
<dbReference type="InterPro" id="IPR058637">
    <property type="entry name" value="YknX-like_C"/>
</dbReference>
<dbReference type="InterPro" id="IPR050465">
    <property type="entry name" value="UPF0194_transport"/>
</dbReference>
<proteinExistence type="predicted"/>
<dbReference type="InterPro" id="IPR011053">
    <property type="entry name" value="Single_hybrid_motif"/>
</dbReference>
<keyword evidence="2" id="KW-0175">Coiled coil</keyword>
<dbReference type="AlphaFoldDB" id="A0A0N7LYM8"/>
<dbReference type="GO" id="GO:1990195">
    <property type="term" value="C:macrolide transmembrane transporter complex"/>
    <property type="evidence" value="ECO:0007669"/>
    <property type="project" value="InterPro"/>
</dbReference>
<dbReference type="Proteomes" id="UP000054935">
    <property type="component" value="Unassembled WGS sequence"/>
</dbReference>
<comment type="subcellular location">
    <subcellularLocation>
        <location evidence="1">Cell envelope</location>
    </subcellularLocation>
</comment>
<feature type="domain" description="YknX-like C-terminal permuted SH3-like" evidence="3">
    <location>
        <begin position="330"/>
        <end position="394"/>
    </location>
</feature>
<sequence length="400" mass="41919">MTLTLRTLGLSAAALAIVGGLAFTAMRTDPVPVDLGQVTRGALSVTVNADGKTRIRDLYEVSAPIAGTVLRLPVHVGDRVNAGDVVAQVEPATPTLLDARSRAQAEAALHEAEASVQYARAEVTRTEAAQAYAQTQFTRTQALVDRGAASLTALEDASQRLTLAQAGAQSAVAQLEMSLAAVESARAVLVTPEQVSGATACCMALTAPVDGVVVDITDENARPVVAGAQLLSIGDPSDLEIVVDLLSSEATRLKPGARASVERWGGDPLEAELTLIEPAARTVVSALGIEEQRVDAILDLTSSPEAWKGLGQGFAAFVRIEEWRSDDTLLIPLSAIFRRDGAWFTYAVEDGVAQEVSIQIGRRDGQMAQLLQGLGEGAQIVLHPPDTVADGVAVAPRLRQ</sequence>
<dbReference type="EMBL" id="CYSE01000001">
    <property type="protein sequence ID" value="CUH75305.1"/>
    <property type="molecule type" value="Genomic_DNA"/>
</dbReference>
<dbReference type="Pfam" id="PF25989">
    <property type="entry name" value="YknX_C"/>
    <property type="match status" value="1"/>
</dbReference>
<evidence type="ECO:0000256" key="1">
    <source>
        <dbReference type="ARBA" id="ARBA00004196"/>
    </source>
</evidence>
<evidence type="ECO:0000256" key="2">
    <source>
        <dbReference type="ARBA" id="ARBA00023054"/>
    </source>
</evidence>
<dbReference type="Gene3D" id="6.10.140.1990">
    <property type="match status" value="1"/>
</dbReference>
<reference evidence="4 5" key="1">
    <citation type="submission" date="2015-09" db="EMBL/GenBank/DDBJ databases">
        <authorList>
            <consortium name="Swine Surveillance"/>
        </authorList>
    </citation>
    <scope>NUCLEOTIDE SEQUENCE [LARGE SCALE GENOMIC DNA]</scope>
    <source>
        <strain evidence="4 5">CECT 7648</strain>
    </source>
</reference>
<gene>
    <name evidence="4" type="primary">macA_1</name>
    <name evidence="4" type="ORF">TRN7648_00371</name>
</gene>
<dbReference type="SUPFAM" id="SSF56954">
    <property type="entry name" value="Outer membrane efflux proteins (OEP)"/>
    <property type="match status" value="1"/>
</dbReference>
<evidence type="ECO:0000313" key="4">
    <source>
        <dbReference type="EMBL" id="CUH75305.1"/>
    </source>
</evidence>
<keyword evidence="5" id="KW-1185">Reference proteome</keyword>
<dbReference type="PANTHER" id="PTHR32347:SF29">
    <property type="entry name" value="UPF0194 MEMBRANE PROTEIN YBHG"/>
    <property type="match status" value="1"/>
</dbReference>
<organism evidence="4 5">
    <name type="scientific">Tropicibacter naphthalenivorans</name>
    <dbReference type="NCBI Taxonomy" id="441103"/>
    <lineage>
        <taxon>Bacteria</taxon>
        <taxon>Pseudomonadati</taxon>
        <taxon>Pseudomonadota</taxon>
        <taxon>Alphaproteobacteria</taxon>
        <taxon>Rhodobacterales</taxon>
        <taxon>Roseobacteraceae</taxon>
        <taxon>Tropicibacter</taxon>
    </lineage>
</organism>
<dbReference type="SUPFAM" id="SSF51230">
    <property type="entry name" value="Single hybrid motif"/>
    <property type="match status" value="1"/>
</dbReference>
<dbReference type="GO" id="GO:0030313">
    <property type="term" value="C:cell envelope"/>
    <property type="evidence" value="ECO:0007669"/>
    <property type="project" value="UniProtKB-SubCell"/>
</dbReference>
<evidence type="ECO:0000259" key="3">
    <source>
        <dbReference type="Pfam" id="PF25989"/>
    </source>
</evidence>
<accession>A0A0N7LYM8</accession>
<name>A0A0N7LYM8_9RHOB</name>
<dbReference type="OrthoDB" id="9791520at2"/>
<dbReference type="GO" id="GO:0019898">
    <property type="term" value="C:extrinsic component of membrane"/>
    <property type="evidence" value="ECO:0007669"/>
    <property type="project" value="InterPro"/>
</dbReference>
<dbReference type="STRING" id="441103.TRN7648_00371"/>
<dbReference type="Gene3D" id="2.40.50.100">
    <property type="match status" value="1"/>
</dbReference>
<dbReference type="InterPro" id="IPR030190">
    <property type="entry name" value="MacA_alpha-hairpin_sf"/>
</dbReference>
<dbReference type="RefSeq" id="WP_058246407.1">
    <property type="nucleotide sequence ID" value="NZ_CYSE01000001.1"/>
</dbReference>
<dbReference type="PANTHER" id="PTHR32347">
    <property type="entry name" value="EFFLUX SYSTEM COMPONENT YKNX-RELATED"/>
    <property type="match status" value="1"/>
</dbReference>
<dbReference type="Gene3D" id="2.40.420.20">
    <property type="match status" value="1"/>
</dbReference>
<evidence type="ECO:0000313" key="5">
    <source>
        <dbReference type="Proteomes" id="UP000054935"/>
    </source>
</evidence>